<proteinExistence type="predicted"/>
<dbReference type="EMBL" id="JBHUMA010000006">
    <property type="protein sequence ID" value="MFD2599147.1"/>
    <property type="molecule type" value="Genomic_DNA"/>
</dbReference>
<keyword evidence="2" id="KW-1185">Reference proteome</keyword>
<organism evidence="1 2">
    <name type="scientific">Sphingobacterium corticis</name>
    <dbReference type="NCBI Taxonomy" id="1812823"/>
    <lineage>
        <taxon>Bacteria</taxon>
        <taxon>Pseudomonadati</taxon>
        <taxon>Bacteroidota</taxon>
        <taxon>Sphingobacteriia</taxon>
        <taxon>Sphingobacteriales</taxon>
        <taxon>Sphingobacteriaceae</taxon>
        <taxon>Sphingobacterium</taxon>
    </lineage>
</organism>
<evidence type="ECO:0000313" key="2">
    <source>
        <dbReference type="Proteomes" id="UP001597393"/>
    </source>
</evidence>
<dbReference type="RefSeq" id="WP_380869273.1">
    <property type="nucleotide sequence ID" value="NZ_JBHUMA010000006.1"/>
</dbReference>
<reference evidence="2" key="1">
    <citation type="journal article" date="2019" name="Int. J. Syst. Evol. Microbiol.">
        <title>The Global Catalogue of Microorganisms (GCM) 10K type strain sequencing project: providing services to taxonomists for standard genome sequencing and annotation.</title>
        <authorList>
            <consortium name="The Broad Institute Genomics Platform"/>
            <consortium name="The Broad Institute Genome Sequencing Center for Infectious Disease"/>
            <person name="Wu L."/>
            <person name="Ma J."/>
        </authorList>
    </citation>
    <scope>NUCLEOTIDE SEQUENCE [LARGE SCALE GENOMIC DNA]</scope>
    <source>
        <strain evidence="2">KCTC 42248</strain>
    </source>
</reference>
<protein>
    <recommendedName>
        <fullName evidence="3">Ligand-binding SRPBCC domain-containing protein</fullName>
    </recommendedName>
</protein>
<dbReference type="InterPro" id="IPR023393">
    <property type="entry name" value="START-like_dom_sf"/>
</dbReference>
<comment type="caution">
    <text evidence="1">The sequence shown here is derived from an EMBL/GenBank/DDBJ whole genome shotgun (WGS) entry which is preliminary data.</text>
</comment>
<sequence>MYHLHREQFLQGDLESIWKFFSSPHNLEKITPKEMSFVVKTKLADEPIYVNLEIDYIVRPLLGIPLKWKTVITHVDPLTSFVDFQKKGPYKFWEHTHTFTATDGGVWMTDHVKYELPFGILGKIAHALFVKRKLQNIFNYRYRILEDKFNQKSTQL</sequence>
<dbReference type="CDD" id="cd07820">
    <property type="entry name" value="SRPBCC_3"/>
    <property type="match status" value="1"/>
</dbReference>
<dbReference type="Proteomes" id="UP001597393">
    <property type="component" value="Unassembled WGS sequence"/>
</dbReference>
<gene>
    <name evidence="1" type="ORF">ACFSQ3_09290</name>
</gene>
<name>A0ABW5NLL2_9SPHI</name>
<evidence type="ECO:0000313" key="1">
    <source>
        <dbReference type="EMBL" id="MFD2599147.1"/>
    </source>
</evidence>
<dbReference type="Gene3D" id="3.30.530.20">
    <property type="match status" value="1"/>
</dbReference>
<dbReference type="SUPFAM" id="SSF55961">
    <property type="entry name" value="Bet v1-like"/>
    <property type="match status" value="1"/>
</dbReference>
<accession>A0ABW5NLL2</accession>
<evidence type="ECO:0008006" key="3">
    <source>
        <dbReference type="Google" id="ProtNLM"/>
    </source>
</evidence>